<dbReference type="InterPro" id="IPR029063">
    <property type="entry name" value="SAM-dependent_MTases_sf"/>
</dbReference>
<evidence type="ECO:0000256" key="3">
    <source>
        <dbReference type="ARBA" id="ARBA00022679"/>
    </source>
</evidence>
<dbReference type="PRINTS" id="PR00507">
    <property type="entry name" value="N12N6MTFRASE"/>
</dbReference>
<keyword evidence="3" id="KW-0808">Transferase</keyword>
<keyword evidence="8" id="KW-1185">Reference proteome</keyword>
<evidence type="ECO:0000313" key="8">
    <source>
        <dbReference type="Proteomes" id="UP001205185"/>
    </source>
</evidence>
<dbReference type="PANTHER" id="PTHR33841:SF1">
    <property type="entry name" value="DNA METHYLTRANSFERASE A"/>
    <property type="match status" value="1"/>
</dbReference>
<proteinExistence type="predicted"/>
<dbReference type="CDD" id="cd02440">
    <property type="entry name" value="AdoMet_MTases"/>
    <property type="match status" value="1"/>
</dbReference>
<accession>A0ABT1IKF3</accession>
<evidence type="ECO:0000256" key="1">
    <source>
        <dbReference type="ARBA" id="ARBA00011900"/>
    </source>
</evidence>
<evidence type="ECO:0000259" key="6">
    <source>
        <dbReference type="Pfam" id="PF07669"/>
    </source>
</evidence>
<evidence type="ECO:0000313" key="7">
    <source>
        <dbReference type="EMBL" id="MCP2273129.1"/>
    </source>
</evidence>
<organism evidence="7 8">
    <name type="scientific">Actinokineospora diospyrosa</name>
    <dbReference type="NCBI Taxonomy" id="103728"/>
    <lineage>
        <taxon>Bacteria</taxon>
        <taxon>Bacillati</taxon>
        <taxon>Actinomycetota</taxon>
        <taxon>Actinomycetes</taxon>
        <taxon>Pseudonocardiales</taxon>
        <taxon>Pseudonocardiaceae</taxon>
        <taxon>Actinokineospora</taxon>
    </lineage>
</organism>
<dbReference type="Proteomes" id="UP001205185">
    <property type="component" value="Unassembled WGS sequence"/>
</dbReference>
<protein>
    <recommendedName>
        <fullName evidence="1">site-specific DNA-methyltransferase (adenine-specific)</fullName>
        <ecNumber evidence="1">2.1.1.72</ecNumber>
    </recommendedName>
</protein>
<gene>
    <name evidence="7" type="ORF">LV75_005655</name>
</gene>
<evidence type="ECO:0000256" key="4">
    <source>
        <dbReference type="ARBA" id="ARBA00022691"/>
    </source>
</evidence>
<dbReference type="PROSITE" id="PS00092">
    <property type="entry name" value="N6_MTASE"/>
    <property type="match status" value="1"/>
</dbReference>
<dbReference type="Pfam" id="PF07669">
    <property type="entry name" value="Eco57I"/>
    <property type="match status" value="1"/>
</dbReference>
<reference evidence="7 8" key="1">
    <citation type="submission" date="2022-06" db="EMBL/GenBank/DDBJ databases">
        <title>Genomic Encyclopedia of Archaeal and Bacterial Type Strains, Phase II (KMG-II): from individual species to whole genera.</title>
        <authorList>
            <person name="Goeker M."/>
        </authorList>
    </citation>
    <scope>NUCLEOTIDE SEQUENCE [LARGE SCALE GENOMIC DNA]</scope>
    <source>
        <strain evidence="7 8">DSM 44255</strain>
    </source>
</reference>
<dbReference type="EMBL" id="JAMTCO010000015">
    <property type="protein sequence ID" value="MCP2273129.1"/>
    <property type="molecule type" value="Genomic_DNA"/>
</dbReference>
<evidence type="ECO:0000256" key="5">
    <source>
        <dbReference type="ARBA" id="ARBA00047942"/>
    </source>
</evidence>
<dbReference type="InterPro" id="IPR002052">
    <property type="entry name" value="DNA_methylase_N6_adenine_CS"/>
</dbReference>
<dbReference type="EC" id="2.1.1.72" evidence="1"/>
<keyword evidence="4" id="KW-0949">S-adenosyl-L-methionine</keyword>
<comment type="caution">
    <text evidence="7">The sequence shown here is derived from an EMBL/GenBank/DDBJ whole genome shotgun (WGS) entry which is preliminary data.</text>
</comment>
<feature type="domain" description="Type II methyltransferase M.TaqI-like" evidence="6">
    <location>
        <begin position="110"/>
        <end position="207"/>
    </location>
</feature>
<keyword evidence="2" id="KW-0489">Methyltransferase</keyword>
<dbReference type="PANTHER" id="PTHR33841">
    <property type="entry name" value="DNA METHYLTRANSFERASE YEEA-RELATED"/>
    <property type="match status" value="1"/>
</dbReference>
<name>A0ABT1IKF3_9PSEU</name>
<dbReference type="Gene3D" id="3.40.50.150">
    <property type="entry name" value="Vaccinia Virus protein VP39"/>
    <property type="match status" value="1"/>
</dbReference>
<evidence type="ECO:0000256" key="2">
    <source>
        <dbReference type="ARBA" id="ARBA00022603"/>
    </source>
</evidence>
<dbReference type="InterPro" id="IPR011639">
    <property type="entry name" value="MethylTrfase_TaqI-like_dom"/>
</dbReference>
<sequence length="533" mass="57604">MAGGRGRAEAAVIKRHGRHYTPVGLAGFLAAGVVRHLGGRGVVRVLDPACGDGELLFAIAEALAGVGVVAELVGYDLDGEALGVAEKRAAERGVVGCWREGDFISAAAGLGSGEFDVIVTNPPYVRTQQLGAVAARGLARDFGLVGRIDLTHPFVKIFPRLLRAGGVVGMVCSNRFLSTKAGANVRGSLVGALNPVEIYDLGDTRLFSAAVLPAVVIATGVEGPGRCRFVAAYRDEGAVRTSGATLFEALRADGDSVVEHGGKPVSVRVGELADRADSAEPWRLRGRGWLERIEAATWRTFGQSGKIRVGIKTTADAVFIRSDWAGVEPELLQPLLTHENITAWHVDVPSTKVLYPYDLERDKRTPVDIEVFPGAAKYLESHAERLKGRKYVTDAGRQWWEIWVPQRPGLWATPKIVFPDISVRGRFALDRSGAVVNGDCYWISLADIEDERLAYLMLGVANSALGLRFYDEVCGNRLYAGRRRWITQYVERFPLPDPETAAAQELVDAVRELVEGRGDPTAVDGLVEKAFGL</sequence>
<dbReference type="InterPro" id="IPR050953">
    <property type="entry name" value="N4_N6_ade-DNA_methylase"/>
</dbReference>
<dbReference type="SUPFAM" id="SSF53335">
    <property type="entry name" value="S-adenosyl-L-methionine-dependent methyltransferases"/>
    <property type="match status" value="1"/>
</dbReference>
<comment type="catalytic activity">
    <reaction evidence="5">
        <text>a 2'-deoxyadenosine in DNA + S-adenosyl-L-methionine = an N(6)-methyl-2'-deoxyadenosine in DNA + S-adenosyl-L-homocysteine + H(+)</text>
        <dbReference type="Rhea" id="RHEA:15197"/>
        <dbReference type="Rhea" id="RHEA-COMP:12418"/>
        <dbReference type="Rhea" id="RHEA-COMP:12419"/>
        <dbReference type="ChEBI" id="CHEBI:15378"/>
        <dbReference type="ChEBI" id="CHEBI:57856"/>
        <dbReference type="ChEBI" id="CHEBI:59789"/>
        <dbReference type="ChEBI" id="CHEBI:90615"/>
        <dbReference type="ChEBI" id="CHEBI:90616"/>
        <dbReference type="EC" id="2.1.1.72"/>
    </reaction>
</comment>